<reference evidence="9" key="1">
    <citation type="submission" date="2021-02" db="EMBL/GenBank/DDBJ databases">
        <title>Genome sequence Cadophora malorum strain M34.</title>
        <authorList>
            <person name="Stefanovic E."/>
            <person name="Vu D."/>
            <person name="Scully C."/>
            <person name="Dijksterhuis J."/>
            <person name="Roader J."/>
            <person name="Houbraken J."/>
        </authorList>
    </citation>
    <scope>NUCLEOTIDE SEQUENCE</scope>
    <source>
        <strain evidence="9">M34</strain>
    </source>
</reference>
<name>A0A8H7W4A4_9HELO</name>
<evidence type="ECO:0000256" key="5">
    <source>
        <dbReference type="ARBA" id="ARBA00020164"/>
    </source>
</evidence>
<comment type="caution">
    <text evidence="9">The sequence shown here is derived from an EMBL/GenBank/DDBJ whole genome shotgun (WGS) entry which is preliminary data.</text>
</comment>
<evidence type="ECO:0000256" key="4">
    <source>
        <dbReference type="ARBA" id="ARBA00013204"/>
    </source>
</evidence>
<sequence>MASTPNEIYQFSIVSALMSGLASASSSIPISKLLTHGTFGMGTFESMDGEMLILDSTAYQLHADGSILVCTPEQLVPFAIITPFVPQLTKSIALRDKKALLEEIESTFPEAKNAFVLFKVEGLFKRVKIRAVHRQAYSGQKLAELAEGQAVSSFEDVRGTVVGVRSPGWSVGISVVGVHAHFVDEERKIGGHILEIEAADGTEVKFEGSVSGNFRLELPQSKEFGEKELDLDAMGIEKAEG</sequence>
<dbReference type="Pfam" id="PF03306">
    <property type="entry name" value="AAL_decarboxy"/>
    <property type="match status" value="1"/>
</dbReference>
<dbReference type="PIRSF" id="PIRSF001332">
    <property type="entry name" value="Acetolac_decarb"/>
    <property type="match status" value="1"/>
</dbReference>
<keyword evidence="6" id="KW-0210">Decarboxylase</keyword>
<evidence type="ECO:0000256" key="2">
    <source>
        <dbReference type="ARBA" id="ARBA00005170"/>
    </source>
</evidence>
<dbReference type="PANTHER" id="PTHR35524:SF1">
    <property type="entry name" value="ALPHA-ACETOLACTATE DECARBOXYLASE"/>
    <property type="match status" value="1"/>
</dbReference>
<evidence type="ECO:0000256" key="7">
    <source>
        <dbReference type="ARBA" id="ARBA00023061"/>
    </source>
</evidence>
<evidence type="ECO:0000256" key="1">
    <source>
        <dbReference type="ARBA" id="ARBA00001784"/>
    </source>
</evidence>
<dbReference type="SUPFAM" id="SSF117856">
    <property type="entry name" value="AF0104/ALDC/Ptd012-like"/>
    <property type="match status" value="1"/>
</dbReference>
<accession>A0A8H7W4A4</accession>
<comment type="pathway">
    <text evidence="2">Polyol metabolism; (R,R)-butane-2,3-diol biosynthesis; (R,R)-butane-2,3-diol from pyruvate: step 2/3.</text>
</comment>
<dbReference type="EMBL" id="JAFJYH010000254">
    <property type="protein sequence ID" value="KAG4414672.1"/>
    <property type="molecule type" value="Genomic_DNA"/>
</dbReference>
<keyword evidence="8" id="KW-0456">Lyase</keyword>
<evidence type="ECO:0000313" key="10">
    <source>
        <dbReference type="Proteomes" id="UP000664132"/>
    </source>
</evidence>
<evidence type="ECO:0000256" key="6">
    <source>
        <dbReference type="ARBA" id="ARBA00022793"/>
    </source>
</evidence>
<comment type="catalytic activity">
    <reaction evidence="1">
        <text>(2S)-2-acetolactate + H(+) = (R)-acetoin + CO2</text>
        <dbReference type="Rhea" id="RHEA:21580"/>
        <dbReference type="ChEBI" id="CHEBI:15378"/>
        <dbReference type="ChEBI" id="CHEBI:15686"/>
        <dbReference type="ChEBI" id="CHEBI:16526"/>
        <dbReference type="ChEBI" id="CHEBI:58476"/>
        <dbReference type="EC" id="4.1.1.5"/>
    </reaction>
</comment>
<dbReference type="CDD" id="cd17299">
    <property type="entry name" value="acetolactate_decarboxylase"/>
    <property type="match status" value="1"/>
</dbReference>
<organism evidence="9 10">
    <name type="scientific">Cadophora malorum</name>
    <dbReference type="NCBI Taxonomy" id="108018"/>
    <lineage>
        <taxon>Eukaryota</taxon>
        <taxon>Fungi</taxon>
        <taxon>Dikarya</taxon>
        <taxon>Ascomycota</taxon>
        <taxon>Pezizomycotina</taxon>
        <taxon>Leotiomycetes</taxon>
        <taxon>Helotiales</taxon>
        <taxon>Ploettnerulaceae</taxon>
        <taxon>Cadophora</taxon>
    </lineage>
</organism>
<keyword evidence="10" id="KW-1185">Reference proteome</keyword>
<dbReference type="Gene3D" id="3.30.1330.80">
    <property type="entry name" value="Hypothetical protein, similar to alpha- acetolactate decarboxylase, domain 2"/>
    <property type="match status" value="2"/>
</dbReference>
<dbReference type="EC" id="4.1.1.5" evidence="4"/>
<evidence type="ECO:0000256" key="3">
    <source>
        <dbReference type="ARBA" id="ARBA00007106"/>
    </source>
</evidence>
<keyword evidence="7" id="KW-0005">Acetoin biosynthesis</keyword>
<protein>
    <recommendedName>
        <fullName evidence="5">Alpha-acetolactate decarboxylase</fullName>
        <ecNumber evidence="4">4.1.1.5</ecNumber>
    </recommendedName>
</protein>
<dbReference type="InterPro" id="IPR005128">
    <property type="entry name" value="Acetolactate_a_deCO2ase"/>
</dbReference>
<dbReference type="NCBIfam" id="TIGR01252">
    <property type="entry name" value="acetolac_decarb"/>
    <property type="match status" value="1"/>
</dbReference>
<comment type="similarity">
    <text evidence="3">Belongs to the alpha-acetolactate decarboxylase family.</text>
</comment>
<evidence type="ECO:0000256" key="8">
    <source>
        <dbReference type="ARBA" id="ARBA00023239"/>
    </source>
</evidence>
<dbReference type="AlphaFoldDB" id="A0A8H7W4A4"/>
<dbReference type="GO" id="GO:0045151">
    <property type="term" value="P:acetoin biosynthetic process"/>
    <property type="evidence" value="ECO:0007669"/>
    <property type="project" value="UniProtKB-KW"/>
</dbReference>
<evidence type="ECO:0000313" key="9">
    <source>
        <dbReference type="EMBL" id="KAG4414672.1"/>
    </source>
</evidence>
<dbReference type="UniPathway" id="UPA00626">
    <property type="reaction ID" value="UER00678"/>
</dbReference>
<proteinExistence type="inferred from homology"/>
<dbReference type="GO" id="GO:0047605">
    <property type="term" value="F:acetolactate decarboxylase activity"/>
    <property type="evidence" value="ECO:0007669"/>
    <property type="project" value="UniProtKB-EC"/>
</dbReference>
<dbReference type="Proteomes" id="UP000664132">
    <property type="component" value="Unassembled WGS sequence"/>
</dbReference>
<dbReference type="PANTHER" id="PTHR35524">
    <property type="entry name" value="ALPHA-ACETOLACTATE DECARBOXYLASE"/>
    <property type="match status" value="1"/>
</dbReference>
<gene>
    <name evidence="9" type="ORF">IFR04_012205</name>
</gene>
<dbReference type="OrthoDB" id="509395at2759"/>